<dbReference type="InterPro" id="IPR048846">
    <property type="entry name" value="PaaX-like_central"/>
</dbReference>
<dbReference type="PANTHER" id="PTHR30319:SF1">
    <property type="entry name" value="TRANSCRIPTIONAL REPRESSOR PAAX"/>
    <property type="match status" value="1"/>
</dbReference>
<dbReference type="InterPro" id="IPR011965">
    <property type="entry name" value="PaaX_trns_reg"/>
</dbReference>
<dbReference type="Pfam" id="PF20803">
    <property type="entry name" value="PaaX_M"/>
    <property type="match status" value="1"/>
</dbReference>
<protein>
    <submittedName>
        <fullName evidence="3">Phenylacetic acid degradation operon negative regulatory protein</fullName>
    </submittedName>
</protein>
<dbReference type="InterPro" id="IPR036388">
    <property type="entry name" value="WH-like_DNA-bd_sf"/>
</dbReference>
<dbReference type="InterPro" id="IPR013225">
    <property type="entry name" value="PaaX_C"/>
</dbReference>
<accession>A0A7W3LY11</accession>
<evidence type="ECO:0000259" key="1">
    <source>
        <dbReference type="Pfam" id="PF08223"/>
    </source>
</evidence>
<proteinExistence type="predicted"/>
<name>A0A7W3LY11_ACTNM</name>
<feature type="domain" description="Transcriptional repressor PaaX-like C-terminal" evidence="1">
    <location>
        <begin position="191"/>
        <end position="272"/>
    </location>
</feature>
<comment type="caution">
    <text evidence="3">The sequence shown here is derived from an EMBL/GenBank/DDBJ whole genome shotgun (WGS) entry which is preliminary data.</text>
</comment>
<dbReference type="Proteomes" id="UP000572680">
    <property type="component" value="Unassembled WGS sequence"/>
</dbReference>
<keyword evidence="4" id="KW-1185">Reference proteome</keyword>
<gene>
    <name evidence="3" type="ORF">HNR61_008100</name>
</gene>
<dbReference type="Gene3D" id="3.30.70.2650">
    <property type="match status" value="1"/>
</dbReference>
<evidence type="ECO:0000313" key="4">
    <source>
        <dbReference type="Proteomes" id="UP000572680"/>
    </source>
</evidence>
<dbReference type="Gene3D" id="1.10.10.10">
    <property type="entry name" value="Winged helix-like DNA-binding domain superfamily/Winged helix DNA-binding domain"/>
    <property type="match status" value="1"/>
</dbReference>
<reference evidence="3 4" key="1">
    <citation type="submission" date="2020-08" db="EMBL/GenBank/DDBJ databases">
        <title>Genomic Encyclopedia of Type Strains, Phase IV (KMG-IV): sequencing the most valuable type-strain genomes for metagenomic binning, comparative biology and taxonomic classification.</title>
        <authorList>
            <person name="Goeker M."/>
        </authorList>
    </citation>
    <scope>NUCLEOTIDE SEQUENCE [LARGE SCALE GENOMIC DNA]</scope>
    <source>
        <strain evidence="3 4">DSM 44197</strain>
    </source>
</reference>
<sequence>MNAKGTPRGPAEGVEISTRVLVESLVREDGTVDAGELYTVAGMLGMSDQQVRLCVRRLVADGRFVQQGRGRRAVLRATGDTRHALEPEADFLRLMYAQDRGEAPWDGVWHLVAFAVPETERAARDALRETIVHLGGAPLQGGLYVAANAWEDLVGAAAGRLGVGAHVTYLTSTDLRVGGVADPVGLAARLWPLDDLAEGHRRLAATARTHLERLRGDASPSEPETVAIALELAAAFTAATEPDPLLPPELLPSPWPGARARELVARCWAELLRRPPRAPAPRLFRWYADVVEEITGGVPAGPRPGR</sequence>
<dbReference type="RefSeq" id="WP_182848328.1">
    <property type="nucleotide sequence ID" value="NZ_BAAALP010000048.1"/>
</dbReference>
<dbReference type="Gene3D" id="1.20.58.1460">
    <property type="match status" value="1"/>
</dbReference>
<evidence type="ECO:0000313" key="3">
    <source>
        <dbReference type="EMBL" id="MBA8956418.1"/>
    </source>
</evidence>
<feature type="domain" description="Transcriptional repressor PaaX-like central Cas2-like" evidence="2">
    <location>
        <begin position="103"/>
        <end position="174"/>
    </location>
</feature>
<dbReference type="PIRSF" id="PIRSF020623">
    <property type="entry name" value="PaaX"/>
    <property type="match status" value="1"/>
</dbReference>
<evidence type="ECO:0000259" key="2">
    <source>
        <dbReference type="Pfam" id="PF20803"/>
    </source>
</evidence>
<dbReference type="GO" id="GO:0006351">
    <property type="term" value="P:DNA-templated transcription"/>
    <property type="evidence" value="ECO:0007669"/>
    <property type="project" value="InterPro"/>
</dbReference>
<organism evidence="3 4">
    <name type="scientific">Actinomadura namibiensis</name>
    <dbReference type="NCBI Taxonomy" id="182080"/>
    <lineage>
        <taxon>Bacteria</taxon>
        <taxon>Bacillati</taxon>
        <taxon>Actinomycetota</taxon>
        <taxon>Actinomycetes</taxon>
        <taxon>Streptosporangiales</taxon>
        <taxon>Thermomonosporaceae</taxon>
        <taxon>Actinomadura</taxon>
    </lineage>
</organism>
<dbReference type="Pfam" id="PF08223">
    <property type="entry name" value="PaaX_C"/>
    <property type="match status" value="1"/>
</dbReference>
<dbReference type="EMBL" id="JACJIA010000015">
    <property type="protein sequence ID" value="MBA8956418.1"/>
    <property type="molecule type" value="Genomic_DNA"/>
</dbReference>
<dbReference type="AlphaFoldDB" id="A0A7W3LY11"/>
<dbReference type="PANTHER" id="PTHR30319">
    <property type="entry name" value="PHENYLACETIC ACID REGULATOR-RELATED TRANSCRIPTIONAL REPRESSOR"/>
    <property type="match status" value="1"/>
</dbReference>